<dbReference type="GeneID" id="113510313"/>
<keyword evidence="3 9" id="KW-0812">Transmembrane</keyword>
<comment type="similarity">
    <text evidence="2 9">Belongs to the G-protein coupled receptor 1 family.</text>
</comment>
<gene>
    <name evidence="13" type="primary">LOC113510313</name>
</gene>
<evidence type="ECO:0000256" key="7">
    <source>
        <dbReference type="ARBA" id="ARBA00023170"/>
    </source>
</evidence>
<feature type="transmembrane region" description="Helical" evidence="10">
    <location>
        <begin position="170"/>
        <end position="191"/>
    </location>
</feature>
<dbReference type="InterPro" id="IPR017452">
    <property type="entry name" value="GPCR_Rhodpsn_7TM"/>
</dbReference>
<organism evidence="12 13">
    <name type="scientific">Galleria mellonella</name>
    <name type="common">Greater wax moth</name>
    <dbReference type="NCBI Taxonomy" id="7137"/>
    <lineage>
        <taxon>Eukaryota</taxon>
        <taxon>Metazoa</taxon>
        <taxon>Ecdysozoa</taxon>
        <taxon>Arthropoda</taxon>
        <taxon>Hexapoda</taxon>
        <taxon>Insecta</taxon>
        <taxon>Pterygota</taxon>
        <taxon>Neoptera</taxon>
        <taxon>Endopterygota</taxon>
        <taxon>Lepidoptera</taxon>
        <taxon>Glossata</taxon>
        <taxon>Ditrysia</taxon>
        <taxon>Pyraloidea</taxon>
        <taxon>Pyralidae</taxon>
        <taxon>Galleriinae</taxon>
        <taxon>Galleria</taxon>
    </lineage>
</organism>
<dbReference type="InterPro" id="IPR000611">
    <property type="entry name" value="NPY_rcpt"/>
</dbReference>
<dbReference type="RefSeq" id="XP_052755552.1">
    <property type="nucleotide sequence ID" value="XM_052899592.1"/>
</dbReference>
<feature type="transmembrane region" description="Helical" evidence="10">
    <location>
        <begin position="227"/>
        <end position="248"/>
    </location>
</feature>
<evidence type="ECO:0000256" key="8">
    <source>
        <dbReference type="ARBA" id="ARBA00023224"/>
    </source>
</evidence>
<keyword evidence="4 10" id="KW-1133">Transmembrane helix</keyword>
<keyword evidence="12" id="KW-1185">Reference proteome</keyword>
<feature type="domain" description="G-protein coupled receptors family 1 profile" evidence="11">
    <location>
        <begin position="70"/>
        <end position="391"/>
    </location>
</feature>
<feature type="transmembrane region" description="Helical" evidence="10">
    <location>
        <begin position="371"/>
        <end position="394"/>
    </location>
</feature>
<proteinExistence type="inferred from homology"/>
<keyword evidence="7 9" id="KW-0675">Receptor</keyword>
<dbReference type="SUPFAM" id="SSF81321">
    <property type="entry name" value="Family A G protein-coupled receptor-like"/>
    <property type="match status" value="1"/>
</dbReference>
<protein>
    <submittedName>
        <fullName evidence="13">Trissin receptor</fullName>
    </submittedName>
</protein>
<accession>A0ABM3MW20</accession>
<feature type="transmembrane region" description="Helical" evidence="10">
    <location>
        <begin position="90"/>
        <end position="116"/>
    </location>
</feature>
<dbReference type="Pfam" id="PF00001">
    <property type="entry name" value="7tm_1"/>
    <property type="match status" value="1"/>
</dbReference>
<dbReference type="PANTHER" id="PTHR24243:SF224">
    <property type="entry name" value="G-PROTEIN COUPLED RECEPTOR 19-RELATED"/>
    <property type="match status" value="1"/>
</dbReference>
<evidence type="ECO:0000256" key="3">
    <source>
        <dbReference type="ARBA" id="ARBA00022692"/>
    </source>
</evidence>
<evidence type="ECO:0000256" key="2">
    <source>
        <dbReference type="ARBA" id="ARBA00010663"/>
    </source>
</evidence>
<evidence type="ECO:0000259" key="11">
    <source>
        <dbReference type="PROSITE" id="PS50262"/>
    </source>
</evidence>
<evidence type="ECO:0000256" key="5">
    <source>
        <dbReference type="ARBA" id="ARBA00023040"/>
    </source>
</evidence>
<dbReference type="InterPro" id="IPR000276">
    <property type="entry name" value="GPCR_Rhodpsn"/>
</dbReference>
<evidence type="ECO:0000313" key="12">
    <source>
        <dbReference type="Proteomes" id="UP001652740"/>
    </source>
</evidence>
<evidence type="ECO:0000256" key="6">
    <source>
        <dbReference type="ARBA" id="ARBA00023136"/>
    </source>
</evidence>
<feature type="transmembrane region" description="Helical" evidence="10">
    <location>
        <begin position="331"/>
        <end position="351"/>
    </location>
</feature>
<dbReference type="PANTHER" id="PTHR24243">
    <property type="entry name" value="G-PROTEIN COUPLED RECEPTOR"/>
    <property type="match status" value="1"/>
</dbReference>
<dbReference type="PRINTS" id="PR00237">
    <property type="entry name" value="GPCRRHODOPSN"/>
</dbReference>
<dbReference type="PROSITE" id="PS50262">
    <property type="entry name" value="G_PROTEIN_RECEP_F1_2"/>
    <property type="match status" value="1"/>
</dbReference>
<dbReference type="Gene3D" id="1.20.1070.10">
    <property type="entry name" value="Rhodopsin 7-helix transmembrane proteins"/>
    <property type="match status" value="1"/>
</dbReference>
<evidence type="ECO:0000256" key="10">
    <source>
        <dbReference type="SAM" id="Phobius"/>
    </source>
</evidence>
<dbReference type="PRINTS" id="PR01012">
    <property type="entry name" value="NRPEPTIDEYR"/>
</dbReference>
<evidence type="ECO:0000313" key="13">
    <source>
        <dbReference type="RefSeq" id="XP_052755552.1"/>
    </source>
</evidence>
<dbReference type="Proteomes" id="UP001652740">
    <property type="component" value="Unplaced"/>
</dbReference>
<feature type="transmembrane region" description="Helical" evidence="10">
    <location>
        <begin position="128"/>
        <end position="149"/>
    </location>
</feature>
<keyword evidence="5 9" id="KW-0297">G-protein coupled receptor</keyword>
<evidence type="ECO:0000256" key="1">
    <source>
        <dbReference type="ARBA" id="ARBA00004141"/>
    </source>
</evidence>
<evidence type="ECO:0000256" key="4">
    <source>
        <dbReference type="ARBA" id="ARBA00022989"/>
    </source>
</evidence>
<reference evidence="13" key="1">
    <citation type="submission" date="2025-08" db="UniProtKB">
        <authorList>
            <consortium name="RefSeq"/>
        </authorList>
    </citation>
    <scope>IDENTIFICATION</scope>
    <source>
        <tissue evidence="13">Whole larvae</tissue>
    </source>
</reference>
<feature type="transmembrane region" description="Helical" evidence="10">
    <location>
        <begin position="54"/>
        <end position="78"/>
    </location>
</feature>
<sequence length="453" mass="51693">MYAIRPLVASNIRPSSVFEVINSTESLVENVNITRTNKSFNDEEFIFDRTDVRAIFITLYTIVFCCCFFGNLLVILVVTLSRRLRSITNFFLANLAVADLCVGVFCVFQNLTIYLIPSWVFGDFLCKMYQFVHSLSYTASIFILVVICTERYFAIIHPITCKQILTSTRLRLVILGVWITSAAYSAPKFIWVETIPNNLGNGRMETICISHRRKYNSELFDMVNFGLLYVTPLCVMTVLYTRIAVGLWQSSNSLQQLGRVQCCATQCPRVEKSAQTNFEPQRTFIGTTEAKKTISMNVKINNQKKCRKHESRDCHHLSHLSRNVLRARRGVVRMLIVVVLTFAICNLPFHARKMWQYWSSGYQGTSDFSTLLTPLTFLITYFNSGINPLLYAFLSKNFRKGMKELLCCKYYAKRKSENLILLNPVGGGVLRRSSTRSTRANCSTVTMAPNADS</sequence>
<name>A0ABM3MW20_GALME</name>
<dbReference type="PROSITE" id="PS00237">
    <property type="entry name" value="G_PROTEIN_RECEP_F1_1"/>
    <property type="match status" value="1"/>
</dbReference>
<keyword evidence="8 9" id="KW-0807">Transducer</keyword>
<evidence type="ECO:0000256" key="9">
    <source>
        <dbReference type="RuleBase" id="RU000688"/>
    </source>
</evidence>
<keyword evidence="6 10" id="KW-0472">Membrane</keyword>
<comment type="subcellular location">
    <subcellularLocation>
        <location evidence="1">Membrane</location>
        <topology evidence="1">Multi-pass membrane protein</topology>
    </subcellularLocation>
</comment>